<dbReference type="Proteomes" id="UP000177029">
    <property type="component" value="Unassembled WGS sequence"/>
</dbReference>
<keyword evidence="4 5" id="KW-0694">RNA-binding</keyword>
<protein>
    <recommendedName>
        <fullName evidence="4">Large ribosomal subunit protein bL21</fullName>
    </recommendedName>
</protein>
<dbReference type="EMBL" id="MGIP01000011">
    <property type="protein sequence ID" value="OGM91306.1"/>
    <property type="molecule type" value="Genomic_DNA"/>
</dbReference>
<dbReference type="GO" id="GO:1990904">
    <property type="term" value="C:ribonucleoprotein complex"/>
    <property type="evidence" value="ECO:0007669"/>
    <property type="project" value="UniProtKB-KW"/>
</dbReference>
<accession>A0A1F8DSD0</accession>
<dbReference type="GO" id="GO:0006412">
    <property type="term" value="P:translation"/>
    <property type="evidence" value="ECO:0007669"/>
    <property type="project" value="UniProtKB-UniRule"/>
</dbReference>
<comment type="subunit">
    <text evidence="4">Part of the 50S ribosomal subunit. Contacts protein L20.</text>
</comment>
<dbReference type="GO" id="GO:0003735">
    <property type="term" value="F:structural constituent of ribosome"/>
    <property type="evidence" value="ECO:0007669"/>
    <property type="project" value="InterPro"/>
</dbReference>
<dbReference type="AlphaFoldDB" id="A0A1F8DSD0"/>
<evidence type="ECO:0000256" key="1">
    <source>
        <dbReference type="ARBA" id="ARBA00008563"/>
    </source>
</evidence>
<evidence type="ECO:0000313" key="7">
    <source>
        <dbReference type="Proteomes" id="UP000177029"/>
    </source>
</evidence>
<comment type="caution">
    <text evidence="6">The sequence shown here is derived from an EMBL/GenBank/DDBJ whole genome shotgun (WGS) entry which is preliminary data.</text>
</comment>
<gene>
    <name evidence="4" type="primary">rplU</name>
    <name evidence="6" type="ORF">A2755_02850</name>
</gene>
<dbReference type="InterPro" id="IPR001787">
    <property type="entry name" value="Ribosomal_bL21"/>
</dbReference>
<comment type="similarity">
    <text evidence="1 4 5">Belongs to the bacterial ribosomal protein bL21 family.</text>
</comment>
<reference evidence="6 7" key="1">
    <citation type="journal article" date="2016" name="Nat. Commun.">
        <title>Thousands of microbial genomes shed light on interconnected biogeochemical processes in an aquifer system.</title>
        <authorList>
            <person name="Anantharaman K."/>
            <person name="Brown C.T."/>
            <person name="Hug L.A."/>
            <person name="Sharon I."/>
            <person name="Castelle C.J."/>
            <person name="Probst A.J."/>
            <person name="Thomas B.C."/>
            <person name="Singh A."/>
            <person name="Wilkins M.J."/>
            <person name="Karaoz U."/>
            <person name="Brodie E.L."/>
            <person name="Williams K.H."/>
            <person name="Hubbard S.S."/>
            <person name="Banfield J.F."/>
        </authorList>
    </citation>
    <scope>NUCLEOTIDE SEQUENCE [LARGE SCALE GENOMIC DNA]</scope>
</reference>
<dbReference type="SUPFAM" id="SSF141091">
    <property type="entry name" value="L21p-like"/>
    <property type="match status" value="1"/>
</dbReference>
<organism evidence="6 7">
    <name type="scientific">Candidatus Wolfebacteria bacterium RIFCSPHIGHO2_01_FULL_48_22</name>
    <dbReference type="NCBI Taxonomy" id="1802555"/>
    <lineage>
        <taxon>Bacteria</taxon>
        <taxon>Candidatus Wolfeibacteriota</taxon>
    </lineage>
</organism>
<evidence type="ECO:0000313" key="6">
    <source>
        <dbReference type="EMBL" id="OGM91306.1"/>
    </source>
</evidence>
<keyword evidence="4 5" id="KW-0699">rRNA-binding</keyword>
<dbReference type="GO" id="GO:0005840">
    <property type="term" value="C:ribosome"/>
    <property type="evidence" value="ECO:0007669"/>
    <property type="project" value="UniProtKB-KW"/>
</dbReference>
<evidence type="ECO:0000256" key="3">
    <source>
        <dbReference type="ARBA" id="ARBA00023274"/>
    </source>
</evidence>
<dbReference type="NCBIfam" id="TIGR00061">
    <property type="entry name" value="L21"/>
    <property type="match status" value="1"/>
</dbReference>
<comment type="function">
    <text evidence="4 5">This protein binds to 23S rRNA in the presence of protein L20.</text>
</comment>
<evidence type="ECO:0000256" key="2">
    <source>
        <dbReference type="ARBA" id="ARBA00022980"/>
    </source>
</evidence>
<keyword evidence="2 4" id="KW-0689">Ribosomal protein</keyword>
<keyword evidence="3 4" id="KW-0687">Ribonucleoprotein</keyword>
<dbReference type="InterPro" id="IPR036164">
    <property type="entry name" value="bL21-like_sf"/>
</dbReference>
<dbReference type="Pfam" id="PF00829">
    <property type="entry name" value="Ribosomal_L21p"/>
    <property type="match status" value="1"/>
</dbReference>
<dbReference type="STRING" id="1802555.A2755_02850"/>
<name>A0A1F8DSD0_9BACT</name>
<dbReference type="PANTHER" id="PTHR21349:SF0">
    <property type="entry name" value="LARGE RIBOSOMAL SUBUNIT PROTEIN BL21M"/>
    <property type="match status" value="1"/>
</dbReference>
<dbReference type="HAMAP" id="MF_01363">
    <property type="entry name" value="Ribosomal_bL21"/>
    <property type="match status" value="1"/>
</dbReference>
<evidence type="ECO:0000256" key="4">
    <source>
        <dbReference type="HAMAP-Rule" id="MF_01363"/>
    </source>
</evidence>
<sequence length="105" mass="11601">MTFAVIKTGGKQYIVSPNDTIKIEKLTGEAGNKISFSDVLLVGDEGSCTVGTPTVAKAAVEGEIMRQARDKKKIVFKYHSKTRYRKLKGHRQPFTEVKITNIKSA</sequence>
<dbReference type="InterPro" id="IPR028909">
    <property type="entry name" value="bL21-like"/>
</dbReference>
<evidence type="ECO:0000256" key="5">
    <source>
        <dbReference type="RuleBase" id="RU000562"/>
    </source>
</evidence>
<dbReference type="PANTHER" id="PTHR21349">
    <property type="entry name" value="50S RIBOSOMAL PROTEIN L21"/>
    <property type="match status" value="1"/>
</dbReference>
<proteinExistence type="inferred from homology"/>
<dbReference type="GO" id="GO:0019843">
    <property type="term" value="F:rRNA binding"/>
    <property type="evidence" value="ECO:0007669"/>
    <property type="project" value="UniProtKB-UniRule"/>
</dbReference>
<dbReference type="GO" id="GO:0005737">
    <property type="term" value="C:cytoplasm"/>
    <property type="evidence" value="ECO:0007669"/>
    <property type="project" value="UniProtKB-ARBA"/>
</dbReference>